<dbReference type="AlphaFoldDB" id="A0AAQ3NEJ8"/>
<dbReference type="Proteomes" id="UP001374535">
    <property type="component" value="Chromosome 6"/>
</dbReference>
<sequence>MATAAEVPFLLHGIVIVLPPPSPAKPVFIDSGDTTNCSCRTRSCGRGRSRLLRLSSTMVSTVMTMTAPGPTLVVLAKQRIQKHGVRVDVSYEWEWRNRERYCQRRWMTLMMSDMALYCCWSLGGGVYRGWWLQWWERNQRL</sequence>
<proteinExistence type="predicted"/>
<keyword evidence="2" id="KW-1185">Reference proteome</keyword>
<name>A0AAQ3NEJ8_VIGMU</name>
<dbReference type="EMBL" id="CP144695">
    <property type="protein sequence ID" value="WVZ08300.1"/>
    <property type="molecule type" value="Genomic_DNA"/>
</dbReference>
<organism evidence="1 2">
    <name type="scientific">Vigna mungo</name>
    <name type="common">Black gram</name>
    <name type="synonym">Phaseolus mungo</name>
    <dbReference type="NCBI Taxonomy" id="3915"/>
    <lineage>
        <taxon>Eukaryota</taxon>
        <taxon>Viridiplantae</taxon>
        <taxon>Streptophyta</taxon>
        <taxon>Embryophyta</taxon>
        <taxon>Tracheophyta</taxon>
        <taxon>Spermatophyta</taxon>
        <taxon>Magnoliopsida</taxon>
        <taxon>eudicotyledons</taxon>
        <taxon>Gunneridae</taxon>
        <taxon>Pentapetalae</taxon>
        <taxon>rosids</taxon>
        <taxon>fabids</taxon>
        <taxon>Fabales</taxon>
        <taxon>Fabaceae</taxon>
        <taxon>Papilionoideae</taxon>
        <taxon>50 kb inversion clade</taxon>
        <taxon>NPAAA clade</taxon>
        <taxon>indigoferoid/millettioid clade</taxon>
        <taxon>Phaseoleae</taxon>
        <taxon>Vigna</taxon>
    </lineage>
</organism>
<protein>
    <submittedName>
        <fullName evidence="1">Uncharacterized protein</fullName>
    </submittedName>
</protein>
<accession>A0AAQ3NEJ8</accession>
<evidence type="ECO:0000313" key="2">
    <source>
        <dbReference type="Proteomes" id="UP001374535"/>
    </source>
</evidence>
<evidence type="ECO:0000313" key="1">
    <source>
        <dbReference type="EMBL" id="WVZ08300.1"/>
    </source>
</evidence>
<gene>
    <name evidence="1" type="ORF">V8G54_021646</name>
</gene>
<reference evidence="1 2" key="1">
    <citation type="journal article" date="2023" name="Life. Sci Alliance">
        <title>Evolutionary insights into 3D genome organization and epigenetic landscape of Vigna mungo.</title>
        <authorList>
            <person name="Junaid A."/>
            <person name="Singh B."/>
            <person name="Bhatia S."/>
        </authorList>
    </citation>
    <scope>NUCLEOTIDE SEQUENCE [LARGE SCALE GENOMIC DNA]</scope>
    <source>
        <strain evidence="1">Urdbean</strain>
    </source>
</reference>